<evidence type="ECO:0000256" key="1">
    <source>
        <dbReference type="SAM" id="MobiDB-lite"/>
    </source>
</evidence>
<keyword evidence="3" id="KW-1185">Reference proteome</keyword>
<evidence type="ECO:0000313" key="3">
    <source>
        <dbReference type="Proteomes" id="UP000218334"/>
    </source>
</evidence>
<feature type="compositionally biased region" description="Basic residues" evidence="1">
    <location>
        <begin position="15"/>
        <end position="24"/>
    </location>
</feature>
<evidence type="ECO:0000313" key="2">
    <source>
        <dbReference type="EMBL" id="PBK60373.1"/>
    </source>
</evidence>
<gene>
    <name evidence="2" type="ORF">ARMSODRAFT_1026561</name>
</gene>
<accession>A0A2H3B954</accession>
<name>A0A2H3B954_9AGAR</name>
<feature type="compositionally biased region" description="Basic residues" evidence="1">
    <location>
        <begin position="68"/>
        <end position="80"/>
    </location>
</feature>
<feature type="compositionally biased region" description="Basic and acidic residues" evidence="1">
    <location>
        <begin position="81"/>
        <end position="99"/>
    </location>
</feature>
<dbReference type="Proteomes" id="UP000218334">
    <property type="component" value="Unassembled WGS sequence"/>
</dbReference>
<proteinExistence type="predicted"/>
<feature type="region of interest" description="Disordered" evidence="1">
    <location>
        <begin position="1"/>
        <end position="100"/>
    </location>
</feature>
<dbReference type="EMBL" id="KZ293487">
    <property type="protein sequence ID" value="PBK60373.1"/>
    <property type="molecule type" value="Genomic_DNA"/>
</dbReference>
<reference evidence="3" key="1">
    <citation type="journal article" date="2017" name="Nat. Ecol. Evol.">
        <title>Genome expansion and lineage-specific genetic innovations in the forest pathogenic fungi Armillaria.</title>
        <authorList>
            <person name="Sipos G."/>
            <person name="Prasanna A.N."/>
            <person name="Walter M.C."/>
            <person name="O'Connor E."/>
            <person name="Balint B."/>
            <person name="Krizsan K."/>
            <person name="Kiss B."/>
            <person name="Hess J."/>
            <person name="Varga T."/>
            <person name="Slot J."/>
            <person name="Riley R."/>
            <person name="Boka B."/>
            <person name="Rigling D."/>
            <person name="Barry K."/>
            <person name="Lee J."/>
            <person name="Mihaltcheva S."/>
            <person name="LaButti K."/>
            <person name="Lipzen A."/>
            <person name="Waldron R."/>
            <person name="Moloney N.M."/>
            <person name="Sperisen C."/>
            <person name="Kredics L."/>
            <person name="Vagvoelgyi C."/>
            <person name="Patrignani A."/>
            <person name="Fitzpatrick D."/>
            <person name="Nagy I."/>
            <person name="Doyle S."/>
            <person name="Anderson J.B."/>
            <person name="Grigoriev I.V."/>
            <person name="Gueldener U."/>
            <person name="Muensterkoetter M."/>
            <person name="Nagy L.G."/>
        </authorList>
    </citation>
    <scope>NUCLEOTIDE SEQUENCE [LARGE SCALE GENOMIC DNA]</scope>
    <source>
        <strain evidence="3">28-4</strain>
    </source>
</reference>
<dbReference type="AlphaFoldDB" id="A0A2H3B954"/>
<organism evidence="2 3">
    <name type="scientific">Armillaria solidipes</name>
    <dbReference type="NCBI Taxonomy" id="1076256"/>
    <lineage>
        <taxon>Eukaryota</taxon>
        <taxon>Fungi</taxon>
        <taxon>Dikarya</taxon>
        <taxon>Basidiomycota</taxon>
        <taxon>Agaricomycotina</taxon>
        <taxon>Agaricomycetes</taxon>
        <taxon>Agaricomycetidae</taxon>
        <taxon>Agaricales</taxon>
        <taxon>Marasmiineae</taxon>
        <taxon>Physalacriaceae</taxon>
        <taxon>Armillaria</taxon>
    </lineage>
</organism>
<sequence>MSDLAAETTSLPAPHRSRSRPRKYKTPEERAAAHAVNQQAYYDRNRDKVCRRVRRRYHQQEDNARTYTRQKMRTKPKRIRCQGDEPAPRHSTTRPKDSVEVDETPAANIILRDLDILIAGQDPALFVAGIYAHAVEASCPLPAVYVGNVLAPFTQLDLDVGCRLQQCYQREGCTPRWKTLDEAVSRVKECVSLLQDLLCSAMFGAEELREAWNHGALAYQNTVYELVPHDERKRWIRETTYEFDWQFPHFDFSRYRHQSSRSFVWGAFLLLEMESLEYRCTLAEQELLASERQWEQARARDTWGRPVPAPAGTVWDTEGWGLPSDRAPSDDSEAIAWAGNIEGWGSPSRTFEATEGAWGVISMEGDGTGDGTVVGSGIRTAEQQPIYSPEQHGFLGKKSIFYHKVKRTSIALLQQWLEKFFMEWFLLYPEDTRLTGFDLEAAQAACKKDLLKMLQWSCWMWPDVAAAVHADKIEEPENDEARLLRLDKNRRQEAADAKQIAESILAAEEREATRASSASTRVCRGTVPRSLGGAEMGAAWFATRDANYVSDTEDAVDTEPCSDGEESSRIIIDFFTPS</sequence>
<protein>
    <submittedName>
        <fullName evidence="2">Uncharacterized protein</fullName>
    </submittedName>
</protein>